<reference evidence="1" key="1">
    <citation type="submission" date="2019-12" db="EMBL/GenBank/DDBJ databases">
        <title>Genome sequence of Babesia ovis.</title>
        <authorList>
            <person name="Yamagishi J."/>
            <person name="Sevinc F."/>
            <person name="Xuan X."/>
        </authorList>
    </citation>
    <scope>NUCLEOTIDE SEQUENCE</scope>
    <source>
        <strain evidence="1">Selcuk</strain>
    </source>
</reference>
<dbReference type="EMBL" id="BLIY01000008">
    <property type="protein sequence ID" value="GFE53958.1"/>
    <property type="molecule type" value="Genomic_DNA"/>
</dbReference>
<keyword evidence="1" id="KW-0407">Ion channel</keyword>
<dbReference type="OrthoDB" id="365679at2759"/>
<keyword evidence="1" id="KW-0406">Ion transport</keyword>
<sequence>MDMSSDSVAEIEATLGAIDRVMNKLEVETLTSVNTAYATCSAECGPIMQYIGAGYYVKRAPMVVKRALEHRKKMAQKEEEEKVIRVKQEASKEAQHTKVRCRVNMPELTVVQAGDTIEIVERYDSSDEDTM</sequence>
<comment type="caution">
    <text evidence="1">The sequence shown here is derived from an EMBL/GenBank/DDBJ whole genome shotgun (WGS) entry which is preliminary data.</text>
</comment>
<protein>
    <submittedName>
        <fullName evidence="1">Sodium channel type 2 subunit alpha-like, putative</fullName>
    </submittedName>
</protein>
<gene>
    <name evidence="1" type="ORF">BaOVIS_013620</name>
</gene>
<dbReference type="GO" id="GO:0034220">
    <property type="term" value="P:monoatomic ion transmembrane transport"/>
    <property type="evidence" value="ECO:0007669"/>
    <property type="project" value="UniProtKB-KW"/>
</dbReference>
<organism evidence="1 2">
    <name type="scientific">Babesia ovis</name>
    <dbReference type="NCBI Taxonomy" id="5869"/>
    <lineage>
        <taxon>Eukaryota</taxon>
        <taxon>Sar</taxon>
        <taxon>Alveolata</taxon>
        <taxon>Apicomplexa</taxon>
        <taxon>Aconoidasida</taxon>
        <taxon>Piroplasmida</taxon>
        <taxon>Babesiidae</taxon>
        <taxon>Babesia</taxon>
    </lineage>
</organism>
<proteinExistence type="predicted"/>
<name>A0A9W5TC18_BABOV</name>
<keyword evidence="2" id="KW-1185">Reference proteome</keyword>
<dbReference type="Proteomes" id="UP001057455">
    <property type="component" value="Unassembled WGS sequence"/>
</dbReference>
<accession>A0A9W5TC18</accession>
<evidence type="ECO:0000313" key="1">
    <source>
        <dbReference type="EMBL" id="GFE53958.1"/>
    </source>
</evidence>
<evidence type="ECO:0000313" key="2">
    <source>
        <dbReference type="Proteomes" id="UP001057455"/>
    </source>
</evidence>
<dbReference type="AlphaFoldDB" id="A0A9W5TC18"/>
<keyword evidence="1" id="KW-0813">Transport</keyword>